<feature type="coiled-coil region" evidence="1">
    <location>
        <begin position="2"/>
        <end position="36"/>
    </location>
</feature>
<keyword evidence="1" id="KW-0175">Coiled coil</keyword>
<organism evidence="2">
    <name type="scientific">hydrothermal vent metagenome</name>
    <dbReference type="NCBI Taxonomy" id="652676"/>
    <lineage>
        <taxon>unclassified sequences</taxon>
        <taxon>metagenomes</taxon>
        <taxon>ecological metagenomes</taxon>
    </lineage>
</organism>
<dbReference type="AlphaFoldDB" id="A0A1W1BZL6"/>
<dbReference type="EMBL" id="FPHD01000049">
    <property type="protein sequence ID" value="SFV58892.1"/>
    <property type="molecule type" value="Genomic_DNA"/>
</dbReference>
<evidence type="ECO:0000313" key="2">
    <source>
        <dbReference type="EMBL" id="SFV58892.1"/>
    </source>
</evidence>
<name>A0A1W1BZL6_9ZZZZ</name>
<reference evidence="2" key="1">
    <citation type="submission" date="2016-10" db="EMBL/GenBank/DDBJ databases">
        <authorList>
            <person name="de Groot N.N."/>
        </authorList>
    </citation>
    <scope>NUCLEOTIDE SEQUENCE</scope>
</reference>
<protein>
    <submittedName>
        <fullName evidence="2">Uncharacterized protein</fullName>
    </submittedName>
</protein>
<evidence type="ECO:0000256" key="1">
    <source>
        <dbReference type="SAM" id="Coils"/>
    </source>
</evidence>
<sequence>MKKELKEIIEESKKSLEKAEEKIEGLSEDLTDDAKAFWGDLKERFTQVNEKLKDAYHEFDDESELQANLSMMEAREKLEKVKHTAENFALKASNKTKDTLDIAALKAHLAKMETEDKWEETKKELSHKYAQSKVDVERLAKKAGQEINDIFLKLTEIV</sequence>
<gene>
    <name evidence="2" type="ORF">MNB_SV-8-229</name>
</gene>
<dbReference type="Gene3D" id="1.20.120.20">
    <property type="entry name" value="Apolipoprotein"/>
    <property type="match status" value="1"/>
</dbReference>
<accession>A0A1W1BZL6</accession>
<proteinExistence type="predicted"/>